<gene>
    <name evidence="22" type="ORF">llap_12772</name>
</gene>
<dbReference type="GO" id="GO:0006357">
    <property type="term" value="P:regulation of transcription by RNA polymerase II"/>
    <property type="evidence" value="ECO:0007669"/>
    <property type="project" value="TreeGrafter"/>
</dbReference>
<evidence type="ECO:0000256" key="12">
    <source>
        <dbReference type="ARBA" id="ARBA00023004"/>
    </source>
</evidence>
<evidence type="ECO:0000256" key="4">
    <source>
        <dbReference type="ARBA" id="ARBA00022553"/>
    </source>
</evidence>
<dbReference type="GO" id="GO:0000118">
    <property type="term" value="C:histone deacetylase complex"/>
    <property type="evidence" value="ECO:0007669"/>
    <property type="project" value="TreeGrafter"/>
</dbReference>
<feature type="domain" description="JmjC" evidence="21">
    <location>
        <begin position="355"/>
        <end position="578"/>
    </location>
</feature>
<evidence type="ECO:0000256" key="14">
    <source>
        <dbReference type="ARBA" id="ARBA00023163"/>
    </source>
</evidence>
<evidence type="ECO:0000256" key="2">
    <source>
        <dbReference type="ARBA" id="ARBA00004123"/>
    </source>
</evidence>
<evidence type="ECO:0000256" key="10">
    <source>
        <dbReference type="ARBA" id="ARBA00022964"/>
    </source>
</evidence>
<dbReference type="PROSITE" id="PS51184">
    <property type="entry name" value="JMJC"/>
    <property type="match status" value="1"/>
</dbReference>
<evidence type="ECO:0000256" key="6">
    <source>
        <dbReference type="ARBA" id="ARBA00022771"/>
    </source>
</evidence>
<keyword evidence="23" id="KW-1185">Reference proteome</keyword>
<dbReference type="Proteomes" id="UP000233556">
    <property type="component" value="Unassembled WGS sequence"/>
</dbReference>
<dbReference type="SMART" id="SM00558">
    <property type="entry name" value="JmjC"/>
    <property type="match status" value="1"/>
</dbReference>
<keyword evidence="13" id="KW-0805">Transcription regulation</keyword>
<keyword evidence="15" id="KW-0539">Nucleus</keyword>
<keyword evidence="3" id="KW-1017">Isopeptide bond</keyword>
<proteinExistence type="inferred from homology"/>
<evidence type="ECO:0000256" key="18">
    <source>
        <dbReference type="ARBA" id="ARBA00069433"/>
    </source>
</evidence>
<evidence type="ECO:0000256" key="5">
    <source>
        <dbReference type="ARBA" id="ARBA00022723"/>
    </source>
</evidence>
<name>A0A2I0TT52_LIMLA</name>
<dbReference type="Gene3D" id="2.60.120.650">
    <property type="entry name" value="Cupin"/>
    <property type="match status" value="1"/>
</dbReference>
<keyword evidence="5" id="KW-0479">Metal-binding</keyword>
<evidence type="ECO:0000313" key="22">
    <source>
        <dbReference type="EMBL" id="PKU36923.1"/>
    </source>
</evidence>
<dbReference type="GO" id="GO:0008270">
    <property type="term" value="F:zinc ion binding"/>
    <property type="evidence" value="ECO:0007669"/>
    <property type="project" value="UniProtKB-KW"/>
</dbReference>
<keyword evidence="8" id="KW-0832">Ubl conjugation</keyword>
<evidence type="ECO:0000256" key="8">
    <source>
        <dbReference type="ARBA" id="ARBA00022843"/>
    </source>
</evidence>
<accession>A0A2I0TT52</accession>
<keyword evidence="9" id="KW-0156">Chromatin regulator</keyword>
<evidence type="ECO:0000256" key="15">
    <source>
        <dbReference type="ARBA" id="ARBA00023242"/>
    </source>
</evidence>
<dbReference type="FunFam" id="2.60.120.650:FF:000008">
    <property type="entry name" value="Probable JmjC domain-containing histone demethylation protein 2C"/>
    <property type="match status" value="1"/>
</dbReference>
<dbReference type="InterPro" id="IPR003347">
    <property type="entry name" value="JmjC_dom"/>
</dbReference>
<keyword evidence="7" id="KW-0862">Zinc</keyword>
<feature type="compositionally biased region" description="Polar residues" evidence="20">
    <location>
        <begin position="126"/>
        <end position="145"/>
    </location>
</feature>
<dbReference type="PANTHER" id="PTHR12549">
    <property type="entry name" value="JMJC DOMAIN-CONTAINING HISTONE DEMETHYLATION PROTEIN"/>
    <property type="match status" value="1"/>
</dbReference>
<keyword evidence="11" id="KW-0560">Oxidoreductase</keyword>
<evidence type="ECO:0000256" key="9">
    <source>
        <dbReference type="ARBA" id="ARBA00022853"/>
    </source>
</evidence>
<dbReference type="Pfam" id="PF02373">
    <property type="entry name" value="JmjC"/>
    <property type="match status" value="1"/>
</dbReference>
<keyword evidence="4" id="KW-0597">Phosphoprotein</keyword>
<dbReference type="GO" id="GO:0003712">
    <property type="term" value="F:transcription coregulator activity"/>
    <property type="evidence" value="ECO:0007669"/>
    <property type="project" value="TreeGrafter"/>
</dbReference>
<keyword evidence="6" id="KW-0863">Zinc-finger</keyword>
<reference evidence="23" key="1">
    <citation type="submission" date="2017-11" db="EMBL/GenBank/DDBJ databases">
        <authorList>
            <person name="Lima N.C."/>
            <person name="Parody-Merino A.M."/>
            <person name="Battley P.F."/>
            <person name="Fidler A.E."/>
            <person name="Prosdocimi F."/>
        </authorList>
    </citation>
    <scope>NUCLEOTIDE SEQUENCE [LARGE SCALE GENOMIC DNA]</scope>
</reference>
<dbReference type="PANTHER" id="PTHR12549:SF6">
    <property type="entry name" value="JMJC DOMAIN-CONTAINING HISTONE DEMETHYLATION PROTEIN 2C-RELATED"/>
    <property type="match status" value="1"/>
</dbReference>
<dbReference type="GO" id="GO:0051213">
    <property type="term" value="F:dioxygenase activity"/>
    <property type="evidence" value="ECO:0007669"/>
    <property type="project" value="UniProtKB-KW"/>
</dbReference>
<dbReference type="GO" id="GO:0000785">
    <property type="term" value="C:chromatin"/>
    <property type="evidence" value="ECO:0007669"/>
    <property type="project" value="TreeGrafter"/>
</dbReference>
<dbReference type="SUPFAM" id="SSF51197">
    <property type="entry name" value="Clavaminate synthase-like"/>
    <property type="match status" value="1"/>
</dbReference>
<evidence type="ECO:0000256" key="7">
    <source>
        <dbReference type="ARBA" id="ARBA00022833"/>
    </source>
</evidence>
<keyword evidence="10" id="KW-0223">Dioxygenase</keyword>
<evidence type="ECO:0000256" key="20">
    <source>
        <dbReference type="SAM" id="MobiDB-lite"/>
    </source>
</evidence>
<reference evidence="23" key="2">
    <citation type="submission" date="2017-12" db="EMBL/GenBank/DDBJ databases">
        <title>Genome sequence of the Bar-tailed Godwit (Limosa lapponica baueri).</title>
        <authorList>
            <person name="Lima N.C.B."/>
            <person name="Parody-Merino A.M."/>
            <person name="Battley P.F."/>
            <person name="Fidler A.E."/>
            <person name="Prosdocimi F."/>
        </authorList>
    </citation>
    <scope>NUCLEOTIDE SEQUENCE [LARGE SCALE GENOMIC DNA]</scope>
</reference>
<feature type="region of interest" description="Disordered" evidence="20">
    <location>
        <begin position="94"/>
        <end position="145"/>
    </location>
</feature>
<evidence type="ECO:0000256" key="11">
    <source>
        <dbReference type="ARBA" id="ARBA00023002"/>
    </source>
</evidence>
<dbReference type="EMBL" id="KZ507388">
    <property type="protein sequence ID" value="PKU36923.1"/>
    <property type="molecule type" value="Genomic_DNA"/>
</dbReference>
<sequence>MSQTELSFSKNGVVRIDGFSSPDQYDDEALSLWTHENYEDDELDLETSKYILDIIGDKFCQLVTSEKTAMSWVKKDDKELYAWMKCVKGQPHDHKHLMPTQIIPGSENKECPSGKHSKEDKDQDNLESQNCKSSPPASQNNEQGSTLRDLLTTTAGKLRLGSTDAGIAFAPVYSTGTASGKSGRTMPNILDDIIASVVENKIPPNRAPKINVKSEIKDEPKDDKKCIQDDCSKLYSDIQYSWICDKHVLWLRDHKNNNNGKLFKECWRQGRPVLVSGMHKKMNFSLWKAESISLDFGNQQADILNCKDSIISNTNVKEFWDGFEDVSKRQKIKNGETALLKLKDWPSGEDFKAMMPARYEDLLKSLPLPEYCSPEGKLNLASHLPGFFVRPDLGPRLCSAYGVAATKDHDIGTTNLHIEVSDVVNILVYVGIAKGNGVLSKSVLKKFEEEDLDDLLRKRLKDSSELPGALWHIYAGKDADKIREFLQKIAKEQGLEVLPEHDPIRDQSWYVNKKLRQRLLEEYGVKTCTVIQFLGDAIILPAGALHQVQNFHSCVQVTEDFVSPEHLVQSFHLTQELRLSKEEINYDDKLQVKNILYHAVKEMVRALKIHEGEMEDMDEN</sequence>
<keyword evidence="14" id="KW-0804">Transcription</keyword>
<evidence type="ECO:0000313" key="23">
    <source>
        <dbReference type="Proteomes" id="UP000233556"/>
    </source>
</evidence>
<evidence type="ECO:0000256" key="19">
    <source>
        <dbReference type="ARBA" id="ARBA00079980"/>
    </source>
</evidence>
<dbReference type="OrthoDB" id="1667110at2759"/>
<evidence type="ECO:0000259" key="21">
    <source>
        <dbReference type="PROSITE" id="PS51184"/>
    </source>
</evidence>
<comment type="subcellular location">
    <subcellularLocation>
        <location evidence="2">Nucleus</location>
    </subcellularLocation>
</comment>
<evidence type="ECO:0000256" key="17">
    <source>
        <dbReference type="ARBA" id="ARBA00056982"/>
    </source>
</evidence>
<comment type="similarity">
    <text evidence="16">Belongs to the JHDM2 histone demethylase family.</text>
</comment>
<comment type="cofactor">
    <cofactor evidence="1">
        <name>Fe(2+)</name>
        <dbReference type="ChEBI" id="CHEBI:29033"/>
    </cofactor>
</comment>
<keyword evidence="12" id="KW-0408">Iron</keyword>
<dbReference type="InterPro" id="IPR045109">
    <property type="entry name" value="LSDs-like"/>
</dbReference>
<evidence type="ECO:0000256" key="3">
    <source>
        <dbReference type="ARBA" id="ARBA00022499"/>
    </source>
</evidence>
<evidence type="ECO:0000256" key="13">
    <source>
        <dbReference type="ARBA" id="ARBA00023015"/>
    </source>
</evidence>
<comment type="function">
    <text evidence="17">Probable histone demethylase that specifically demethylates 'Lys-9' of histone H3, thereby playing a central role in histone code. Demethylation of Lys residue generates formaldehyde and succinate. May be involved in hormone-dependent transcriptional activation, by participating in recruitment to androgen-receptor target genes.</text>
</comment>
<dbReference type="GO" id="GO:0032454">
    <property type="term" value="F:histone H3K9 demethylase activity"/>
    <property type="evidence" value="ECO:0007669"/>
    <property type="project" value="InterPro"/>
</dbReference>
<evidence type="ECO:0000256" key="1">
    <source>
        <dbReference type="ARBA" id="ARBA00001954"/>
    </source>
</evidence>
<feature type="compositionally biased region" description="Basic and acidic residues" evidence="20">
    <location>
        <begin position="107"/>
        <end position="124"/>
    </location>
</feature>
<dbReference type="AlphaFoldDB" id="A0A2I0TT52"/>
<evidence type="ECO:0000256" key="16">
    <source>
        <dbReference type="ARBA" id="ARBA00037987"/>
    </source>
</evidence>
<dbReference type="GO" id="GO:0031490">
    <property type="term" value="F:chromatin DNA binding"/>
    <property type="evidence" value="ECO:0007669"/>
    <property type="project" value="TreeGrafter"/>
</dbReference>
<organism evidence="22 23">
    <name type="scientific">Limosa lapponica baueri</name>
    <dbReference type="NCBI Taxonomy" id="1758121"/>
    <lineage>
        <taxon>Eukaryota</taxon>
        <taxon>Metazoa</taxon>
        <taxon>Chordata</taxon>
        <taxon>Craniata</taxon>
        <taxon>Vertebrata</taxon>
        <taxon>Euteleostomi</taxon>
        <taxon>Archelosauria</taxon>
        <taxon>Archosauria</taxon>
        <taxon>Dinosauria</taxon>
        <taxon>Saurischia</taxon>
        <taxon>Theropoda</taxon>
        <taxon>Coelurosauria</taxon>
        <taxon>Aves</taxon>
        <taxon>Neognathae</taxon>
        <taxon>Neoaves</taxon>
        <taxon>Charadriiformes</taxon>
        <taxon>Scolopacidae</taxon>
        <taxon>Limosa</taxon>
    </lineage>
</organism>
<protein>
    <recommendedName>
        <fullName evidence="18">Probable JmjC domain-containing histone demethylation protein 2C</fullName>
    </recommendedName>
    <alternativeName>
        <fullName evidence="19">Jumonji domain-containing protein 1C</fullName>
    </alternativeName>
</protein>